<dbReference type="InParanoid" id="T1HKU2"/>
<keyword evidence="3" id="KW-1185">Reference proteome</keyword>
<protein>
    <recommendedName>
        <fullName evidence="4">MD-2-related lipid-recognition domain-containing protein</fullName>
    </recommendedName>
</protein>
<dbReference type="InterPro" id="IPR010512">
    <property type="entry name" value="DUF1091"/>
</dbReference>
<evidence type="ECO:0000313" key="3">
    <source>
        <dbReference type="Proteomes" id="UP000015103"/>
    </source>
</evidence>
<dbReference type="EnsemblMetazoa" id="RPRC004666-RA">
    <property type="protein sequence ID" value="RPRC004666-PA"/>
    <property type="gene ID" value="RPRC004666"/>
</dbReference>
<evidence type="ECO:0008006" key="4">
    <source>
        <dbReference type="Google" id="ProtNLM"/>
    </source>
</evidence>
<dbReference type="OMA" id="DSEIFFC"/>
<dbReference type="AlphaFoldDB" id="T1HKU2"/>
<dbReference type="HOGENOM" id="CLU_1469972_0_0_1"/>
<sequence length="185" mass="21521">MRPPSDSFVLKLCWIFFIIVGIVENKTMSGPSQYVIKSLEKCESTEGHKLMLDKYRITKFNRTVYTYNGNMTLIEELTNEGTEINFSFEVWGNGGWKKNFFNKRFKNTCSVLEQYSPKYVEAIKKQTNITGCPLPVGTYEFKDLVINLDMAVSMPYGLYRTTVEFFKDSEIFFCMRLILDVLPVK</sequence>
<accession>T1HKU2</accession>
<reference evidence="2" key="1">
    <citation type="submission" date="2015-05" db="UniProtKB">
        <authorList>
            <consortium name="EnsemblMetazoa"/>
        </authorList>
    </citation>
    <scope>IDENTIFICATION</scope>
</reference>
<dbReference type="Gene3D" id="2.70.220.10">
    <property type="entry name" value="Ganglioside GM2 activator"/>
    <property type="match status" value="1"/>
</dbReference>
<dbReference type="EMBL" id="ACPB03022074">
    <property type="status" value="NOT_ANNOTATED_CDS"/>
    <property type="molecule type" value="Genomic_DNA"/>
</dbReference>
<dbReference type="PANTHER" id="PTHR21112">
    <property type="entry name" value="CHEMOSENSORY PROTEIN A 29A-RELATED"/>
    <property type="match status" value="1"/>
</dbReference>
<evidence type="ECO:0000256" key="1">
    <source>
        <dbReference type="ARBA" id="ARBA00022729"/>
    </source>
</evidence>
<proteinExistence type="predicted"/>
<name>T1HKU2_RHOPR</name>
<evidence type="ECO:0000313" key="2">
    <source>
        <dbReference type="EnsemblMetazoa" id="RPRC004666-PA"/>
    </source>
</evidence>
<dbReference type="Pfam" id="PF06477">
    <property type="entry name" value="DUF1091"/>
    <property type="match status" value="1"/>
</dbReference>
<dbReference type="FunCoup" id="T1HKU2">
    <property type="interactions" value="19"/>
</dbReference>
<dbReference type="InterPro" id="IPR036846">
    <property type="entry name" value="GM2-AP_sf"/>
</dbReference>
<dbReference type="STRING" id="13249.T1HKU2"/>
<dbReference type="VEuPathDB" id="VectorBase:RPRC004666"/>
<dbReference type="PANTHER" id="PTHR21112:SF0">
    <property type="entry name" value="CHEMOSENSORY PROTEIN A 29A-RELATED"/>
    <property type="match status" value="1"/>
</dbReference>
<dbReference type="GeneID" id="141446790"/>
<dbReference type="Proteomes" id="UP000015103">
    <property type="component" value="Unassembled WGS sequence"/>
</dbReference>
<keyword evidence="1" id="KW-0732">Signal</keyword>
<organism evidence="2 3">
    <name type="scientific">Rhodnius prolixus</name>
    <name type="common">Triatomid bug</name>
    <dbReference type="NCBI Taxonomy" id="13249"/>
    <lineage>
        <taxon>Eukaryota</taxon>
        <taxon>Metazoa</taxon>
        <taxon>Ecdysozoa</taxon>
        <taxon>Arthropoda</taxon>
        <taxon>Hexapoda</taxon>
        <taxon>Insecta</taxon>
        <taxon>Pterygota</taxon>
        <taxon>Neoptera</taxon>
        <taxon>Paraneoptera</taxon>
        <taxon>Hemiptera</taxon>
        <taxon>Heteroptera</taxon>
        <taxon>Panheteroptera</taxon>
        <taxon>Cimicomorpha</taxon>
        <taxon>Reduviidae</taxon>
        <taxon>Triatominae</taxon>
        <taxon>Rhodnius</taxon>
    </lineage>
</organism>
<dbReference type="RefSeq" id="XP_073969668.1">
    <property type="nucleotide sequence ID" value="XM_074113567.1"/>
</dbReference>